<reference evidence="5 6" key="1">
    <citation type="journal article" name="Sci. Rep.">
        <title>Genome-scale phylogenetic analyses confirm Olpidium as the closest living zoosporic fungus to the non-flagellated, terrestrial fungi.</title>
        <authorList>
            <person name="Chang Y."/>
            <person name="Rochon D."/>
            <person name="Sekimoto S."/>
            <person name="Wang Y."/>
            <person name="Chovatia M."/>
            <person name="Sandor L."/>
            <person name="Salamov A."/>
            <person name="Grigoriev I.V."/>
            <person name="Stajich J.E."/>
            <person name="Spatafora J.W."/>
        </authorList>
    </citation>
    <scope>NUCLEOTIDE SEQUENCE [LARGE SCALE GENOMIC DNA]</scope>
    <source>
        <strain evidence="5">S191</strain>
    </source>
</reference>
<dbReference type="GO" id="GO:0003735">
    <property type="term" value="F:structural constituent of ribosome"/>
    <property type="evidence" value="ECO:0007669"/>
    <property type="project" value="InterPro"/>
</dbReference>
<dbReference type="InterPro" id="IPR006032">
    <property type="entry name" value="Ribosomal_uS12"/>
</dbReference>
<dbReference type="PANTHER" id="PTHR11652">
    <property type="entry name" value="30S RIBOSOMAL PROTEIN S12 FAMILY MEMBER"/>
    <property type="match status" value="1"/>
</dbReference>
<dbReference type="PROSITE" id="PS00055">
    <property type="entry name" value="RIBOSOMAL_S12"/>
    <property type="match status" value="1"/>
</dbReference>
<dbReference type="GO" id="GO:0006412">
    <property type="term" value="P:translation"/>
    <property type="evidence" value="ECO:0007669"/>
    <property type="project" value="InterPro"/>
</dbReference>
<dbReference type="FunFam" id="2.40.50.140:FF:000099">
    <property type="entry name" value="Ribosomal protein S12, mitochondrial"/>
    <property type="match status" value="1"/>
</dbReference>
<organism evidence="5 6">
    <name type="scientific">Olpidium bornovanus</name>
    <dbReference type="NCBI Taxonomy" id="278681"/>
    <lineage>
        <taxon>Eukaryota</taxon>
        <taxon>Fungi</taxon>
        <taxon>Fungi incertae sedis</taxon>
        <taxon>Olpidiomycota</taxon>
        <taxon>Olpidiomycotina</taxon>
        <taxon>Olpidiomycetes</taxon>
        <taxon>Olpidiales</taxon>
        <taxon>Olpidiaceae</taxon>
        <taxon>Olpidium</taxon>
    </lineage>
</organism>
<dbReference type="PRINTS" id="PR01034">
    <property type="entry name" value="RIBOSOMALS12"/>
</dbReference>
<keyword evidence="2" id="KW-0689">Ribosomal protein</keyword>
<dbReference type="InterPro" id="IPR005679">
    <property type="entry name" value="Ribosomal_uS12_bac"/>
</dbReference>
<protein>
    <recommendedName>
        <fullName evidence="7">Ribosomal protein S12</fullName>
    </recommendedName>
</protein>
<dbReference type="Gene3D" id="2.40.50.140">
    <property type="entry name" value="Nucleic acid-binding proteins"/>
    <property type="match status" value="1"/>
</dbReference>
<evidence type="ECO:0000313" key="6">
    <source>
        <dbReference type="Proteomes" id="UP000673691"/>
    </source>
</evidence>
<dbReference type="CDD" id="cd03368">
    <property type="entry name" value="Ribosomal_S12"/>
    <property type="match status" value="1"/>
</dbReference>
<comment type="caution">
    <text evidence="5">The sequence shown here is derived from an EMBL/GenBank/DDBJ whole genome shotgun (WGS) entry which is preliminary data.</text>
</comment>
<evidence type="ECO:0000256" key="4">
    <source>
        <dbReference type="SAM" id="MobiDB-lite"/>
    </source>
</evidence>
<dbReference type="OrthoDB" id="361013at2759"/>
<accession>A0A8H8DKP6</accession>
<keyword evidence="6" id="KW-1185">Reference proteome</keyword>
<gene>
    <name evidence="5" type="ORF">BJ554DRAFT_6422</name>
</gene>
<dbReference type="InterPro" id="IPR012340">
    <property type="entry name" value="NA-bd_OB-fold"/>
</dbReference>
<proteinExistence type="inferred from homology"/>
<dbReference type="Pfam" id="PF00164">
    <property type="entry name" value="Ribosom_S12_S23"/>
    <property type="match status" value="1"/>
</dbReference>
<evidence type="ECO:0000256" key="1">
    <source>
        <dbReference type="ARBA" id="ARBA00005657"/>
    </source>
</evidence>
<evidence type="ECO:0000313" key="5">
    <source>
        <dbReference type="EMBL" id="KAG5461392.1"/>
    </source>
</evidence>
<evidence type="ECO:0000256" key="3">
    <source>
        <dbReference type="ARBA" id="ARBA00023274"/>
    </source>
</evidence>
<dbReference type="EMBL" id="JAEFCI010003732">
    <property type="protein sequence ID" value="KAG5461392.1"/>
    <property type="molecule type" value="Genomic_DNA"/>
</dbReference>
<name>A0A8H8DKP6_9FUNG</name>
<dbReference type="Proteomes" id="UP000673691">
    <property type="component" value="Unassembled WGS sequence"/>
</dbReference>
<dbReference type="NCBIfam" id="TIGR00981">
    <property type="entry name" value="rpsL_bact"/>
    <property type="match status" value="1"/>
</dbReference>
<dbReference type="GO" id="GO:0015935">
    <property type="term" value="C:small ribosomal subunit"/>
    <property type="evidence" value="ECO:0007669"/>
    <property type="project" value="InterPro"/>
</dbReference>
<evidence type="ECO:0000256" key="2">
    <source>
        <dbReference type="ARBA" id="ARBA00022980"/>
    </source>
</evidence>
<feature type="region of interest" description="Disordered" evidence="4">
    <location>
        <begin position="114"/>
        <end position="146"/>
    </location>
</feature>
<evidence type="ECO:0008006" key="7">
    <source>
        <dbReference type="Google" id="ProtNLM"/>
    </source>
</evidence>
<comment type="similarity">
    <text evidence="1">Belongs to the universal ribosomal protein uS12 family.</text>
</comment>
<dbReference type="SUPFAM" id="SSF50249">
    <property type="entry name" value="Nucleic acid-binding proteins"/>
    <property type="match status" value="1"/>
</dbReference>
<sequence>MRKGRYIWRKQYFMQFKYRKRSAWLEGCAQKKAVVVKLVTQAPKKPNSATRKVAVVRLTTGKEIRAYIPGIGHSLQEHNVVMVRGGGPQDLVAVRYSLCRGALDFAGVVGARTSRSKWGTKKPDDLKREAKPRRKPRWMWGSSTTD</sequence>
<dbReference type="AlphaFoldDB" id="A0A8H8DKP6"/>
<keyword evidence="3" id="KW-0687">Ribonucleoprotein</keyword>